<accession>A0ABM0M5C6</accession>
<gene>
    <name evidence="3" type="primary">LOC102802053</name>
</gene>
<proteinExistence type="predicted"/>
<dbReference type="Proteomes" id="UP000694865">
    <property type="component" value="Unplaced"/>
</dbReference>
<organism evidence="2 3">
    <name type="scientific">Saccoglossus kowalevskii</name>
    <name type="common">Acorn worm</name>
    <dbReference type="NCBI Taxonomy" id="10224"/>
    <lineage>
        <taxon>Eukaryota</taxon>
        <taxon>Metazoa</taxon>
        <taxon>Hemichordata</taxon>
        <taxon>Enteropneusta</taxon>
        <taxon>Harrimaniidae</taxon>
        <taxon>Saccoglossus</taxon>
    </lineage>
</organism>
<evidence type="ECO:0000313" key="2">
    <source>
        <dbReference type="Proteomes" id="UP000694865"/>
    </source>
</evidence>
<dbReference type="GeneID" id="102802053"/>
<protein>
    <submittedName>
        <fullName evidence="3">Uncharacterized protein LOC102802053</fullName>
    </submittedName>
</protein>
<sequence length="1812" mass="200903">MSPILSAHSWRAWCSDRCQKQSDGKTDRKAKGLLMLAMAGQDVPSSISQSDHNGYYQNFLESKFKLSKWKSNHVAMKRKSTTILEHELRKVTCSDDCLDKQQRKSGYDSGLEKWQQGSVNDNGLEKWQRGSGNDNGLEKWQRGSGYDSGLEKWHQGSGNDSGLEKWQRGSGNDNGLEKWQRGSGNDSGLEKWQRGSGNDSGLEKWQRGSVNDSGLEKWQRGSVNDSGLEKWQRGSVNDSGLEKWQRGSGNDSGLEKWQRGSVNDSGLEKWQRGSVNDSGLEKWQRGNGNDNGLEKWQRGSGYDNGPQKQQLGSGYEKGLEKWQRGNGNDNGLEKWQRGSGYDNGPQKLQLGSGYEKGLDKWQLGSLNGNGLKRCQKIENRNGLENQQLRVGHRNYSINKQHLKSTCMYEQDQQQEHNIDLSLHSGKDFLNVIRPSSGIISSVTERHTTCMYTPQFPYANSAFARREMLHENQVRNTGPVNFDPRIQNLPLLHQNGMSSHYVPDKSDENPNPTRGNSNGVHHLNTDAVKLRHQPKHPNARPYSQLNHPYRRPPSSNHGFKPHRAPIYMPLVNQRIQVPSWCPVPWANSFSTSQFHSQHERSINSNQKYQAEAQIKQYPRTLDIGQPNKTPNVSAAGYSSIMLPEEDTYKYTHKQLTVHEHMINTDKKPADEHQTSPVTVEIALQRTRAKLQQLRELKNQSSGNYERCNSLGQIQIINVVSLKPYLGEIDKMELMSSNDNLNTTSSCNTDACKSRNSLVDTMPNESGQCFSDFSSDANSLSSVGSCATSDNVATHSNSHFAENLTMQNNDVATLNSSHLTGNLITQNSDVATPNSSHLTGNLITQNIDVATPNSSHLTGNLITQNNDVATPNSSHLTGNLITQSNDVATLNSSHLTGNLITQINDVATPNSSHLTGNLTMQKNNVATPNSSHLTGNFITRTDNVATHSNSHFAENLTMQNNDVATLNSSHLTGNLITQNNDVATPNSSHLTGNLIMQNNDVATPNSSHLTGNFITQNNDVATPNRSHLTGNLITQSNDVATCDSSHLTGNLITQNNDVATPNSSHLIGNFITQNNDVATCDSSHLTGNLITQNNDVATPNSSHLTGNLITQSNDVATCDSSHLTGNLTMQKNNVATPNSSHLTGNLITQTNDVATCDSRFSDLGQNAKLNTRDFKPFEQLPIKKEFIEVTGSSDNKNNESMDILITNIVSCEMVPAEFTVKEKLNYESYIKTHGQESLSDESLITVSSPLHMTNEKCNNKVEPKEMSHLANSDETFNEIRAVQITEEEFSKIGSVEDSTERNLFANPGETFSEIKAVHITEEEFNRMGSVHPVCDGLELNVLNSDKCSKENSTSPAQGHFEEFGQLTVRMNFIEQFDGKSEMPVLTPELSVFNCKYDTSVDSTDMPILECEMLDSVGSSNTTSLVEPHGSKLVLDGPSVVSTTGKEESNIVEASMVGESSQESSHKVDAGPATLQYMNCETKHNSPLQGVSTGTCLAIEPCESAQHSDNDCTNKSSDLEIAATCHEQHRFKDVTVTDYNHNLSNKDTVLVLSVEESNSQKPSMDKSHSYVKDFPSKQEFMKSFVVQDLSKLNRTESVAEYLSSGKNNSILPLLHFPISTHVKWKKISVLNKMHILPCILYGNQTYCLQKLIIDVFFSYVASNPHNLFNLFVKCLKIHEGIYAEGSQAIYCELLPASYRKHKDVINVGDVEQHALLLSHLCNPNTCIPRCLRNFEIPSIERGGIIMMPTLLVKQTAFPEVKVRTFRASLHGLGVLERSMSLHEQQYLQAVACSNVGTKLVPLLDVLIHFDELTAM</sequence>
<feature type="compositionally biased region" description="Polar residues" evidence="1">
    <location>
        <begin position="508"/>
        <end position="518"/>
    </location>
</feature>
<keyword evidence="2" id="KW-1185">Reference proteome</keyword>
<feature type="region of interest" description="Disordered" evidence="1">
    <location>
        <begin position="108"/>
        <end position="351"/>
    </location>
</feature>
<evidence type="ECO:0000256" key="1">
    <source>
        <dbReference type="SAM" id="MobiDB-lite"/>
    </source>
</evidence>
<name>A0ABM0M5C6_SACKO</name>
<reference evidence="3" key="1">
    <citation type="submission" date="2025-08" db="UniProtKB">
        <authorList>
            <consortium name="RefSeq"/>
        </authorList>
    </citation>
    <scope>IDENTIFICATION</scope>
    <source>
        <tissue evidence="3">Testes</tissue>
    </source>
</reference>
<feature type="region of interest" description="Disordered" evidence="1">
    <location>
        <begin position="532"/>
        <end position="557"/>
    </location>
</feature>
<dbReference type="RefSeq" id="XP_006815217.1">
    <property type="nucleotide sequence ID" value="XM_006815154.1"/>
</dbReference>
<feature type="region of interest" description="Disordered" evidence="1">
    <location>
        <begin position="494"/>
        <end position="520"/>
    </location>
</feature>
<evidence type="ECO:0000313" key="3">
    <source>
        <dbReference type="RefSeq" id="XP_006815217.1"/>
    </source>
</evidence>